<evidence type="ECO:0008006" key="4">
    <source>
        <dbReference type="Google" id="ProtNLM"/>
    </source>
</evidence>
<proteinExistence type="predicted"/>
<evidence type="ECO:0000313" key="3">
    <source>
        <dbReference type="Proteomes" id="UP000623107"/>
    </source>
</evidence>
<feature type="region of interest" description="Disordered" evidence="1">
    <location>
        <begin position="112"/>
        <end position="141"/>
    </location>
</feature>
<name>A0ABR9Y2E4_9PROT</name>
<dbReference type="Proteomes" id="UP000623107">
    <property type="component" value="Unassembled WGS sequence"/>
</dbReference>
<dbReference type="EMBL" id="JABCQG010000001">
    <property type="protein sequence ID" value="MBF0857624.1"/>
    <property type="molecule type" value="Genomic_DNA"/>
</dbReference>
<dbReference type="RefSeq" id="WP_194258479.1">
    <property type="nucleotide sequence ID" value="NZ_JABCQG010000001.1"/>
</dbReference>
<keyword evidence="3" id="KW-1185">Reference proteome</keyword>
<accession>A0ABR9Y2E4</accession>
<comment type="caution">
    <text evidence="2">The sequence shown here is derived from an EMBL/GenBank/DDBJ whole genome shotgun (WGS) entry which is preliminary data.</text>
</comment>
<reference evidence="3" key="1">
    <citation type="submission" date="2020-04" db="EMBL/GenBank/DDBJ databases">
        <title>Description of novel Gluconacetobacter.</title>
        <authorList>
            <person name="Sombolestani A."/>
        </authorList>
    </citation>
    <scope>NUCLEOTIDE SEQUENCE [LARGE SCALE GENOMIC DNA]</scope>
    <source>
        <strain evidence="3">LMG 31484</strain>
    </source>
</reference>
<reference evidence="2 3" key="2">
    <citation type="submission" date="2020-11" db="EMBL/GenBank/DDBJ databases">
        <title>Description of novel Gluconobacter species.</title>
        <authorList>
            <person name="Cleenwerck I."/>
            <person name="Cnockaert M."/>
            <person name="Borremans W."/>
            <person name="Wieme A.D."/>
            <person name="De Vuyst L."/>
            <person name="Vandamme P."/>
        </authorList>
    </citation>
    <scope>NUCLEOTIDE SEQUENCE [LARGE SCALE GENOMIC DNA]</scope>
    <source>
        <strain evidence="2 3">LMG 31484</strain>
    </source>
</reference>
<protein>
    <recommendedName>
        <fullName evidence="4">Transposase</fullName>
    </recommendedName>
</protein>
<feature type="compositionally biased region" description="Polar residues" evidence="1">
    <location>
        <begin position="131"/>
        <end position="141"/>
    </location>
</feature>
<organism evidence="2 3">
    <name type="scientific">Gluconobacter vitians</name>
    <dbReference type="NCBI Taxonomy" id="2728102"/>
    <lineage>
        <taxon>Bacteria</taxon>
        <taxon>Pseudomonadati</taxon>
        <taxon>Pseudomonadota</taxon>
        <taxon>Alphaproteobacteria</taxon>
        <taxon>Acetobacterales</taxon>
        <taxon>Acetobacteraceae</taxon>
        <taxon>Gluconobacter</taxon>
    </lineage>
</organism>
<sequence>MSIFHTLKRKLRSCRRQQDGVLKTFNEELEQEIQKRLSFVVSDIHSLIESKVAWRASPTFAEIRAYEKLSLADKISLLNSMLARVHELRMWHVPIAKLPLHETQVGPQLWMSDLPKSDATRNPSRGVRKVSSLNSSVHIEQ</sequence>
<evidence type="ECO:0000256" key="1">
    <source>
        <dbReference type="SAM" id="MobiDB-lite"/>
    </source>
</evidence>
<gene>
    <name evidence="2" type="ORF">HKD24_00130</name>
</gene>
<evidence type="ECO:0000313" key="2">
    <source>
        <dbReference type="EMBL" id="MBF0857624.1"/>
    </source>
</evidence>